<evidence type="ECO:0000256" key="1">
    <source>
        <dbReference type="ARBA" id="ARBA00002591"/>
    </source>
</evidence>
<evidence type="ECO:0000256" key="3">
    <source>
        <dbReference type="ARBA" id="ARBA00022729"/>
    </source>
</evidence>
<evidence type="ECO:0000256" key="5">
    <source>
        <dbReference type="HAMAP-Rule" id="MF_00416"/>
    </source>
</evidence>
<comment type="subcellular location">
    <subcellularLocation>
        <location evidence="2 5">Bacterial flagellum basal body</location>
    </subcellularLocation>
</comment>
<evidence type="ECO:0000256" key="4">
    <source>
        <dbReference type="ARBA" id="ARBA00023143"/>
    </source>
</evidence>
<dbReference type="PANTHER" id="PTHR30381">
    <property type="entry name" value="FLAGELLAR P-RING PERIPLASMIC PROTEIN FLGI"/>
    <property type="match status" value="1"/>
</dbReference>
<dbReference type="InterPro" id="IPR001782">
    <property type="entry name" value="Flag_FlgI"/>
</dbReference>
<dbReference type="PANTHER" id="PTHR30381:SF0">
    <property type="entry name" value="FLAGELLAR P-RING PROTEIN"/>
    <property type="match status" value="1"/>
</dbReference>
<dbReference type="NCBIfam" id="NF003676">
    <property type="entry name" value="PRK05303.1"/>
    <property type="match status" value="1"/>
</dbReference>
<sequence length="400" mass="42140" precursor="true">MRFLLAFVFVFAASPLGAQSYPGQGGDQSGAVISQEALQRAAKRLESIIDAEKNGIEVRIKDIARFRGVRSNQLLGYGLVVGLEGTGDTKNTPFTQTLLANAMKFAGTAVDPNFLKVKNVAVVAITAELPPFSTPGNRIDVTVQSIGDAKSLQGGTLLQAPLYAANSKDVVYAAAQGSVSIGGFNVGSGGNSVQKNHSTVGRIPSGAFVETAVTTQTVFDGKLFLELDEADLTTSKRVAEKIASVWPEYLPRALTAGTIELNLPPDRLPIESMSEIELLTVRADTAALVVINERTGTIVVGGNVRLGPAVVAKGSLNVRIETDLLVSQPAPFSKGETAVVPQTRVDAREDQAQVALIAPTATVADLAKLFQALRVSPTDIIAILQALQEQGSLKARIKVQ</sequence>
<comment type="function">
    <text evidence="1 5">Assembles around the rod to form the L-ring and probably protects the motor/basal body from shearing forces during rotation.</text>
</comment>
<comment type="similarity">
    <text evidence="5">Belongs to the FlgI family.</text>
</comment>
<dbReference type="PRINTS" id="PR01010">
    <property type="entry name" value="FLGPRINGFLGI"/>
</dbReference>
<feature type="chain" id="PRO_5035346557" description="Flagellar P-ring protein" evidence="5">
    <location>
        <begin position="21"/>
        <end position="400"/>
    </location>
</feature>
<dbReference type="EMBL" id="AP021858">
    <property type="protein sequence ID" value="BBO23249.1"/>
    <property type="molecule type" value="Genomic_DNA"/>
</dbReference>
<name>A0A809R6Y9_9BACT</name>
<dbReference type="Proteomes" id="UP000662873">
    <property type="component" value="Chromosome"/>
</dbReference>
<comment type="subunit">
    <text evidence="5">The basal body constitutes a major portion of the flagellar organelle and consists of four rings (L,P,S, and M) mounted on a central rod.</text>
</comment>
<dbReference type="HAMAP" id="MF_00416">
    <property type="entry name" value="FlgI"/>
    <property type="match status" value="1"/>
</dbReference>
<proteinExistence type="inferred from homology"/>
<evidence type="ECO:0000313" key="6">
    <source>
        <dbReference type="EMBL" id="BBO23249.1"/>
    </source>
</evidence>
<dbReference type="KEGG" id="npy:NPRO_08440"/>
<keyword evidence="4 5" id="KW-0975">Bacterial flagellum</keyword>
<organism evidence="6 7">
    <name type="scientific">Candidatus Nitrosymbiomonas proteolyticus</name>
    <dbReference type="NCBI Taxonomy" id="2608984"/>
    <lineage>
        <taxon>Bacteria</taxon>
        <taxon>Bacillati</taxon>
        <taxon>Armatimonadota</taxon>
        <taxon>Armatimonadota incertae sedis</taxon>
        <taxon>Candidatus Nitrosymbiomonas</taxon>
    </lineage>
</organism>
<dbReference type="GO" id="GO:0009428">
    <property type="term" value="C:bacterial-type flagellum basal body, distal rod, P ring"/>
    <property type="evidence" value="ECO:0007669"/>
    <property type="project" value="InterPro"/>
</dbReference>
<keyword evidence="6" id="KW-0966">Cell projection</keyword>
<dbReference type="GO" id="GO:0030288">
    <property type="term" value="C:outer membrane-bounded periplasmic space"/>
    <property type="evidence" value="ECO:0007669"/>
    <property type="project" value="InterPro"/>
</dbReference>
<feature type="signal peptide" evidence="5">
    <location>
        <begin position="1"/>
        <end position="20"/>
    </location>
</feature>
<dbReference type="Pfam" id="PF02119">
    <property type="entry name" value="FlgI"/>
    <property type="match status" value="1"/>
</dbReference>
<keyword evidence="6" id="KW-0969">Cilium</keyword>
<dbReference type="GO" id="GO:0005198">
    <property type="term" value="F:structural molecule activity"/>
    <property type="evidence" value="ECO:0007669"/>
    <property type="project" value="InterPro"/>
</dbReference>
<evidence type="ECO:0000256" key="2">
    <source>
        <dbReference type="ARBA" id="ARBA00004117"/>
    </source>
</evidence>
<evidence type="ECO:0000313" key="7">
    <source>
        <dbReference type="Proteomes" id="UP000662873"/>
    </source>
</evidence>
<dbReference type="GO" id="GO:0071973">
    <property type="term" value="P:bacterial-type flagellum-dependent cell motility"/>
    <property type="evidence" value="ECO:0007669"/>
    <property type="project" value="InterPro"/>
</dbReference>
<dbReference type="AlphaFoldDB" id="A0A809R6Y9"/>
<gene>
    <name evidence="5" type="primary">flgI</name>
    <name evidence="6" type="ORF">NPRO_08440</name>
</gene>
<keyword evidence="6" id="KW-0282">Flagellum</keyword>
<keyword evidence="3 5" id="KW-0732">Signal</keyword>
<reference evidence="6" key="1">
    <citation type="journal article" name="DNA Res.">
        <title>The physiological potential of anammox bacteria as revealed by their core genome structure.</title>
        <authorList>
            <person name="Okubo T."/>
            <person name="Toyoda A."/>
            <person name="Fukuhara K."/>
            <person name="Uchiyama I."/>
            <person name="Harigaya Y."/>
            <person name="Kuroiwa M."/>
            <person name="Suzuki T."/>
            <person name="Murakami Y."/>
            <person name="Suwa Y."/>
            <person name="Takami H."/>
        </authorList>
    </citation>
    <scope>NUCLEOTIDE SEQUENCE</scope>
    <source>
        <strain evidence="6">317325-2</strain>
    </source>
</reference>
<accession>A0A809R6Y9</accession>
<protein>
    <recommendedName>
        <fullName evidence="5">Flagellar P-ring protein</fullName>
    </recommendedName>
    <alternativeName>
        <fullName evidence="5">Basal body P-ring protein</fullName>
    </alternativeName>
</protein>